<dbReference type="EMBL" id="JADGJD010002011">
    <property type="protein sequence ID" value="KAJ3035766.1"/>
    <property type="molecule type" value="Genomic_DNA"/>
</dbReference>
<feature type="region of interest" description="Disordered" evidence="1">
    <location>
        <begin position="100"/>
        <end position="122"/>
    </location>
</feature>
<feature type="compositionally biased region" description="Polar residues" evidence="1">
    <location>
        <begin position="33"/>
        <end position="47"/>
    </location>
</feature>
<evidence type="ECO:0000313" key="2">
    <source>
        <dbReference type="EMBL" id="KAJ3035766.1"/>
    </source>
</evidence>
<dbReference type="Proteomes" id="UP001212841">
    <property type="component" value="Unassembled WGS sequence"/>
</dbReference>
<organism evidence="2 3">
    <name type="scientific">Rhizophlyctis rosea</name>
    <dbReference type="NCBI Taxonomy" id="64517"/>
    <lineage>
        <taxon>Eukaryota</taxon>
        <taxon>Fungi</taxon>
        <taxon>Fungi incertae sedis</taxon>
        <taxon>Chytridiomycota</taxon>
        <taxon>Chytridiomycota incertae sedis</taxon>
        <taxon>Chytridiomycetes</taxon>
        <taxon>Rhizophlyctidales</taxon>
        <taxon>Rhizophlyctidaceae</taxon>
        <taxon>Rhizophlyctis</taxon>
    </lineage>
</organism>
<proteinExistence type="predicted"/>
<name>A0AAD5S433_9FUNG</name>
<keyword evidence="3" id="KW-1185">Reference proteome</keyword>
<reference evidence="2" key="1">
    <citation type="submission" date="2020-05" db="EMBL/GenBank/DDBJ databases">
        <title>Phylogenomic resolution of chytrid fungi.</title>
        <authorList>
            <person name="Stajich J.E."/>
            <person name="Amses K."/>
            <person name="Simmons R."/>
            <person name="Seto K."/>
            <person name="Myers J."/>
            <person name="Bonds A."/>
            <person name="Quandt C.A."/>
            <person name="Barry K."/>
            <person name="Liu P."/>
            <person name="Grigoriev I."/>
            <person name="Longcore J.E."/>
            <person name="James T.Y."/>
        </authorList>
    </citation>
    <scope>NUCLEOTIDE SEQUENCE</scope>
    <source>
        <strain evidence="2">JEL0318</strain>
    </source>
</reference>
<gene>
    <name evidence="2" type="ORF">HK097_004122</name>
</gene>
<accession>A0AAD5S433</accession>
<feature type="region of interest" description="Disordered" evidence="1">
    <location>
        <begin position="24"/>
        <end position="53"/>
    </location>
</feature>
<sequence>MLGGVPDLYSTTWDDGLFSETHAYQSIHPGSDGDTTTSNEHSPNHSLSPFAGSAQLGHCGDELGAPFVDAFNWTMSSDDFVIASEVVAGVHGQQQQGMLQVGGHLTTPPPSGESSPKGGDGQKRVVVVDEKKKFDDHAEVEYSWPSVLSANYIAHSEPAMQQNNNNGSSDGMD</sequence>
<evidence type="ECO:0000313" key="3">
    <source>
        <dbReference type="Proteomes" id="UP001212841"/>
    </source>
</evidence>
<evidence type="ECO:0000256" key="1">
    <source>
        <dbReference type="SAM" id="MobiDB-lite"/>
    </source>
</evidence>
<feature type="non-terminal residue" evidence="2">
    <location>
        <position position="173"/>
    </location>
</feature>
<protein>
    <submittedName>
        <fullName evidence="2">Uncharacterized protein</fullName>
    </submittedName>
</protein>
<dbReference type="AlphaFoldDB" id="A0AAD5S433"/>
<comment type="caution">
    <text evidence="2">The sequence shown here is derived from an EMBL/GenBank/DDBJ whole genome shotgun (WGS) entry which is preliminary data.</text>
</comment>